<dbReference type="CDD" id="cd01109">
    <property type="entry name" value="HTH_YyaN"/>
    <property type="match status" value="1"/>
</dbReference>
<name>A0A9X6N002_BACTV</name>
<evidence type="ECO:0000256" key="1">
    <source>
        <dbReference type="ARBA" id="ARBA00022491"/>
    </source>
</evidence>
<dbReference type="InterPro" id="IPR009061">
    <property type="entry name" value="DNA-bd_dom_put_sf"/>
</dbReference>
<keyword evidence="2" id="KW-0805">Transcription regulation</keyword>
<dbReference type="InterPro" id="IPR000551">
    <property type="entry name" value="MerR-type_HTH_dom"/>
</dbReference>
<dbReference type="SUPFAM" id="SSF46955">
    <property type="entry name" value="Putative DNA-binding domain"/>
    <property type="match status" value="1"/>
</dbReference>
<feature type="coiled-coil region" evidence="5">
    <location>
        <begin position="95"/>
        <end position="122"/>
    </location>
</feature>
<dbReference type="SMART" id="SM00422">
    <property type="entry name" value="HTH_MERR"/>
    <property type="match status" value="1"/>
</dbReference>
<keyword evidence="5" id="KW-0175">Coiled coil</keyword>
<dbReference type="Gene3D" id="1.10.1660.10">
    <property type="match status" value="1"/>
</dbReference>
<feature type="domain" description="HTH merR-type" evidence="6">
    <location>
        <begin position="7"/>
        <end position="76"/>
    </location>
</feature>
<comment type="caution">
    <text evidence="7">The sequence shown here is derived from an EMBL/GenBank/DDBJ whole genome shotgun (WGS) entry which is preliminary data.</text>
</comment>
<keyword evidence="4" id="KW-0804">Transcription</keyword>
<keyword evidence="1" id="KW-0678">Repressor</keyword>
<dbReference type="PROSITE" id="PS50937">
    <property type="entry name" value="HTH_MERR_2"/>
    <property type="match status" value="1"/>
</dbReference>
<dbReference type="PANTHER" id="PTHR30204:SF69">
    <property type="entry name" value="MERR-FAMILY TRANSCRIPTIONAL REGULATOR"/>
    <property type="match status" value="1"/>
</dbReference>
<accession>A0A9X6N002</accession>
<evidence type="ECO:0000313" key="8">
    <source>
        <dbReference type="Proteomes" id="UP000195160"/>
    </source>
</evidence>
<dbReference type="Pfam" id="PF13411">
    <property type="entry name" value="MerR_1"/>
    <property type="match status" value="1"/>
</dbReference>
<dbReference type="Proteomes" id="UP000195160">
    <property type="component" value="Unassembled WGS sequence"/>
</dbReference>
<dbReference type="PANTHER" id="PTHR30204">
    <property type="entry name" value="REDOX-CYCLING DRUG-SENSING TRANSCRIPTIONAL ACTIVATOR SOXR"/>
    <property type="match status" value="1"/>
</dbReference>
<evidence type="ECO:0000256" key="4">
    <source>
        <dbReference type="ARBA" id="ARBA00023163"/>
    </source>
</evidence>
<dbReference type="GO" id="GO:0003700">
    <property type="term" value="F:DNA-binding transcription factor activity"/>
    <property type="evidence" value="ECO:0007669"/>
    <property type="project" value="InterPro"/>
</dbReference>
<dbReference type="AlphaFoldDB" id="A0A9X6N002"/>
<gene>
    <name evidence="7" type="ORF">BK784_33990</name>
</gene>
<evidence type="ECO:0000256" key="5">
    <source>
        <dbReference type="SAM" id="Coils"/>
    </source>
</evidence>
<dbReference type="GO" id="GO:0003677">
    <property type="term" value="F:DNA binding"/>
    <property type="evidence" value="ECO:0007669"/>
    <property type="project" value="UniProtKB-KW"/>
</dbReference>
<protein>
    <submittedName>
        <fullName evidence="7">MerR family transcriptional regulator</fullName>
    </submittedName>
</protein>
<dbReference type="InterPro" id="IPR047057">
    <property type="entry name" value="MerR_fam"/>
</dbReference>
<evidence type="ECO:0000256" key="2">
    <source>
        <dbReference type="ARBA" id="ARBA00023015"/>
    </source>
</evidence>
<evidence type="ECO:0000313" key="7">
    <source>
        <dbReference type="EMBL" id="OUB85370.1"/>
    </source>
</evidence>
<sequence length="126" mass="14855">MEKHEKKLSIQSISSITGLSSYTLRYYEKIGLLCTVNRDENGYRCYTETDISCIDFLVKLRKTKMSIEDMKKFAELRRQGESTISERRGLLEAHQKKVLQQIKELEMDLTKINEKVDYYKKMEGES</sequence>
<reference evidence="7 8" key="1">
    <citation type="submission" date="2016-10" db="EMBL/GenBank/DDBJ databases">
        <title>Comparative genomics of Bacillus thuringiensis reveals a path to pathogens against multiple invertebrate hosts.</title>
        <authorList>
            <person name="Zheng J."/>
            <person name="Gao Q."/>
            <person name="Liu H."/>
            <person name="Peng D."/>
            <person name="Ruan L."/>
            <person name="Sun M."/>
        </authorList>
    </citation>
    <scope>NUCLEOTIDE SEQUENCE [LARGE SCALE GENOMIC DNA]</scope>
    <source>
        <strain evidence="7">T30001</strain>
    </source>
</reference>
<keyword evidence="3" id="KW-0238">DNA-binding</keyword>
<dbReference type="EMBL" id="MOOV01000271">
    <property type="protein sequence ID" value="OUB85370.1"/>
    <property type="molecule type" value="Genomic_DNA"/>
</dbReference>
<proteinExistence type="predicted"/>
<evidence type="ECO:0000259" key="6">
    <source>
        <dbReference type="PROSITE" id="PS50937"/>
    </source>
</evidence>
<organism evidence="7 8">
    <name type="scientific">Bacillus thuringiensis subsp. medellin</name>
    <dbReference type="NCBI Taxonomy" id="79672"/>
    <lineage>
        <taxon>Bacteria</taxon>
        <taxon>Bacillati</taxon>
        <taxon>Bacillota</taxon>
        <taxon>Bacilli</taxon>
        <taxon>Bacillales</taxon>
        <taxon>Bacillaceae</taxon>
        <taxon>Bacillus</taxon>
        <taxon>Bacillus cereus group</taxon>
    </lineage>
</organism>
<evidence type="ECO:0000256" key="3">
    <source>
        <dbReference type="ARBA" id="ARBA00023125"/>
    </source>
</evidence>
<dbReference type="RefSeq" id="WP_088070654.1">
    <property type="nucleotide sequence ID" value="NZ_MOOV01000271.1"/>
</dbReference>